<dbReference type="GO" id="GO:0000428">
    <property type="term" value="C:DNA-directed RNA polymerase complex"/>
    <property type="evidence" value="ECO:0007669"/>
    <property type="project" value="UniProtKB-KW"/>
</dbReference>
<evidence type="ECO:0000313" key="2">
    <source>
        <dbReference type="Proteomes" id="UP000321393"/>
    </source>
</evidence>
<comment type="caution">
    <text evidence="1">The sequence shown here is derived from an EMBL/GenBank/DDBJ whole genome shotgun (WGS) entry which is preliminary data.</text>
</comment>
<evidence type="ECO:0000313" key="1">
    <source>
        <dbReference type="EMBL" id="KAA0048482.1"/>
    </source>
</evidence>
<dbReference type="AlphaFoldDB" id="A0A5A7TY67"/>
<dbReference type="Proteomes" id="UP000321393">
    <property type="component" value="Unassembled WGS sequence"/>
</dbReference>
<keyword evidence="1" id="KW-0240">DNA-directed RNA polymerase</keyword>
<sequence>MGKVVDKALTRARPILSAPCRLCRVRVDPSLRAEPVPTPPVESPSLIVLDRVTWECWKPSVGAQAFQPRSWDLRRLGKRVVTVRTHRAIIQCTLRICASCGSTRLICASFGSTRLICASFGSTRLLCTSFGSTRLICVSFGSTRLICAFYGTTRRLCRVRAQRGADRREAGRMREGHMDASGFLIASADVFC</sequence>
<organism evidence="1 2">
    <name type="scientific">Cucumis melo var. makuwa</name>
    <name type="common">Oriental melon</name>
    <dbReference type="NCBI Taxonomy" id="1194695"/>
    <lineage>
        <taxon>Eukaryota</taxon>
        <taxon>Viridiplantae</taxon>
        <taxon>Streptophyta</taxon>
        <taxon>Embryophyta</taxon>
        <taxon>Tracheophyta</taxon>
        <taxon>Spermatophyta</taxon>
        <taxon>Magnoliopsida</taxon>
        <taxon>eudicotyledons</taxon>
        <taxon>Gunneridae</taxon>
        <taxon>Pentapetalae</taxon>
        <taxon>rosids</taxon>
        <taxon>fabids</taxon>
        <taxon>Cucurbitales</taxon>
        <taxon>Cucurbitaceae</taxon>
        <taxon>Benincaseae</taxon>
        <taxon>Cucumis</taxon>
    </lineage>
</organism>
<keyword evidence="1" id="KW-0804">Transcription</keyword>
<gene>
    <name evidence="1" type="ORF">E6C27_scaffold61G00870</name>
</gene>
<protein>
    <submittedName>
        <fullName evidence="1">DNA-directed RNA polymerase I subunit RPA1-like</fullName>
    </submittedName>
</protein>
<name>A0A5A7TY67_CUCMM</name>
<accession>A0A5A7TY67</accession>
<proteinExistence type="predicted"/>
<reference evidence="1 2" key="1">
    <citation type="submission" date="2019-08" db="EMBL/GenBank/DDBJ databases">
        <title>Draft genome sequences of two oriental melons (Cucumis melo L. var makuwa).</title>
        <authorList>
            <person name="Kwon S.-Y."/>
        </authorList>
    </citation>
    <scope>NUCLEOTIDE SEQUENCE [LARGE SCALE GENOMIC DNA]</scope>
    <source>
        <strain evidence="2">cv. SW 3</strain>
        <tissue evidence="1">Leaf</tissue>
    </source>
</reference>
<dbReference type="EMBL" id="SSTE01012822">
    <property type="protein sequence ID" value="KAA0048482.1"/>
    <property type="molecule type" value="Genomic_DNA"/>
</dbReference>